<name>A0A3L9DPL4_9STRE</name>
<keyword evidence="5" id="KW-1185">Reference proteome</keyword>
<organism evidence="4 5">
    <name type="scientific">Streptococcus hillyeri</name>
    <dbReference type="NCBI Taxonomy" id="2282420"/>
    <lineage>
        <taxon>Bacteria</taxon>
        <taxon>Bacillati</taxon>
        <taxon>Bacillota</taxon>
        <taxon>Bacilli</taxon>
        <taxon>Lactobacillales</taxon>
        <taxon>Streptococcaceae</taxon>
        <taxon>Streptococcus</taxon>
    </lineage>
</organism>
<dbReference type="EC" id="3.5.1.53" evidence="4"/>
<evidence type="ECO:0000313" key="4">
    <source>
        <dbReference type="EMBL" id="RLY03271.1"/>
    </source>
</evidence>
<dbReference type="OrthoDB" id="9811121at2"/>
<proteinExistence type="inferred from homology"/>
<dbReference type="GO" id="GO:0033388">
    <property type="term" value="P:putrescine biosynthetic process from arginine"/>
    <property type="evidence" value="ECO:0007669"/>
    <property type="project" value="TreeGrafter"/>
</dbReference>
<dbReference type="InterPro" id="IPR036526">
    <property type="entry name" value="C-N_Hydrolase_sf"/>
</dbReference>
<evidence type="ECO:0000259" key="3">
    <source>
        <dbReference type="PROSITE" id="PS50263"/>
    </source>
</evidence>
<reference evidence="4 5" key="1">
    <citation type="submission" date="2018-10" db="EMBL/GenBank/DDBJ databases">
        <title>Streptococcus hillyeri sp. nov., isolated from equine tracheal sample.</title>
        <authorList>
            <person name="Macfadyen A.C."/>
            <person name="Waller A."/>
            <person name="Paterson G.K."/>
        </authorList>
    </citation>
    <scope>NUCLEOTIDE SEQUENCE [LARGE SCALE GENOMIC DNA]</scope>
    <source>
        <strain evidence="4 5">28462</strain>
    </source>
</reference>
<comment type="caution">
    <text evidence="4">The sequence shown here is derived from an EMBL/GenBank/DDBJ whole genome shotgun (WGS) entry which is preliminary data.</text>
</comment>
<dbReference type="PANTHER" id="PTHR43674:SF2">
    <property type="entry name" value="BETA-UREIDOPROPIONASE"/>
    <property type="match status" value="1"/>
</dbReference>
<dbReference type="SUPFAM" id="SSF56317">
    <property type="entry name" value="Carbon-nitrogen hydrolase"/>
    <property type="match status" value="1"/>
</dbReference>
<dbReference type="RefSeq" id="WP_121835525.1">
    <property type="nucleotide sequence ID" value="NZ_CP163513.1"/>
</dbReference>
<dbReference type="EMBL" id="RCVM01000009">
    <property type="protein sequence ID" value="RLY03271.1"/>
    <property type="molecule type" value="Genomic_DNA"/>
</dbReference>
<dbReference type="NCBIfam" id="TIGR03381">
    <property type="entry name" value="agmatine_aguB"/>
    <property type="match status" value="1"/>
</dbReference>
<dbReference type="InterPro" id="IPR017755">
    <property type="entry name" value="N-carbamoylputrescine_amidase"/>
</dbReference>
<dbReference type="GO" id="GO:0050126">
    <property type="term" value="F:N-carbamoylputrescine amidase activity"/>
    <property type="evidence" value="ECO:0007669"/>
    <property type="project" value="UniProtKB-EC"/>
</dbReference>
<feature type="domain" description="CN hydrolase" evidence="3">
    <location>
        <begin position="4"/>
        <end position="265"/>
    </location>
</feature>
<dbReference type="Proteomes" id="UP000279194">
    <property type="component" value="Unassembled WGS sequence"/>
</dbReference>
<dbReference type="AlphaFoldDB" id="A0A3L9DPL4"/>
<dbReference type="PROSITE" id="PS50263">
    <property type="entry name" value="CN_HYDROLASE"/>
    <property type="match status" value="1"/>
</dbReference>
<evidence type="ECO:0000313" key="5">
    <source>
        <dbReference type="Proteomes" id="UP000279194"/>
    </source>
</evidence>
<keyword evidence="1 4" id="KW-0378">Hydrolase</keyword>
<dbReference type="CDD" id="cd07573">
    <property type="entry name" value="CPA"/>
    <property type="match status" value="1"/>
</dbReference>
<gene>
    <name evidence="4" type="primary">aguB</name>
    <name evidence="4" type="ORF">EAF07_05710</name>
</gene>
<dbReference type="Pfam" id="PF00795">
    <property type="entry name" value="CN_hydrolase"/>
    <property type="match status" value="1"/>
</dbReference>
<accession>A0A3L9DPL4</accession>
<evidence type="ECO:0000256" key="1">
    <source>
        <dbReference type="ARBA" id="ARBA00022801"/>
    </source>
</evidence>
<dbReference type="PANTHER" id="PTHR43674">
    <property type="entry name" value="NITRILASE C965.09-RELATED"/>
    <property type="match status" value="1"/>
</dbReference>
<protein>
    <submittedName>
        <fullName evidence="4">N-carbamoylputrescine amidase</fullName>
        <ecNumber evidence="4">3.5.1.53</ecNumber>
    </submittedName>
</protein>
<dbReference type="Gene3D" id="3.60.110.10">
    <property type="entry name" value="Carbon-nitrogen hydrolase"/>
    <property type="match status" value="1"/>
</dbReference>
<evidence type="ECO:0000256" key="2">
    <source>
        <dbReference type="ARBA" id="ARBA00034122"/>
    </source>
</evidence>
<dbReference type="InterPro" id="IPR003010">
    <property type="entry name" value="C-N_Hydrolase"/>
</dbReference>
<comment type="similarity">
    <text evidence="2">Belongs to the carbon-nitrogen hydrolase superfamily.</text>
</comment>
<dbReference type="InterPro" id="IPR050345">
    <property type="entry name" value="Aliph_Amidase/BUP"/>
</dbReference>
<sequence>MRHVTVAAIQMQCQLDVAENIKTAERLVRQAAEQGAQIILLPELFERPYFCQERQYEYYQYAQSVEENTAILHFKPIAKELQVVLPISFYEKDGNVLYNSIAVIDATGEVLGVYRKTHIPDDHYYQEKFYFTPGNTGFKVWATRYAKIGIGICWDQWFPETARSLALNGAELLFYPTAIGSEPILDTDSKDHWQRTMQGHAAANITPVISANRFGVEHVTPSVENGGQESSLNFYGSSFMTDETGEILTVAEREGEAVLIVTYDLDKGANERLNWGLFRDRRPEMYGNISQ</sequence>